<keyword evidence="9" id="KW-0472">Membrane</keyword>
<evidence type="ECO:0000313" key="11">
    <source>
        <dbReference type="Proteomes" id="UP000076078"/>
    </source>
</evidence>
<dbReference type="GO" id="GO:0006406">
    <property type="term" value="P:mRNA export from nucleus"/>
    <property type="evidence" value="ECO:0007669"/>
    <property type="project" value="TreeGrafter"/>
</dbReference>
<evidence type="ECO:0000256" key="6">
    <source>
        <dbReference type="ARBA" id="ARBA00023010"/>
    </source>
</evidence>
<comment type="caution">
    <text evidence="10">The sequence shown here is derived from an EMBL/GenBank/DDBJ whole genome shotgun (WGS) entry which is preliminary data.</text>
</comment>
<comment type="subcellular location">
    <subcellularLocation>
        <location evidence="1 9">Nucleus</location>
        <location evidence="1 9">Nuclear pore complex</location>
    </subcellularLocation>
</comment>
<dbReference type="Pfam" id="PF07575">
    <property type="entry name" value="Nucleopor_Nup85"/>
    <property type="match status" value="1"/>
</dbReference>
<reference evidence="10 11" key="1">
    <citation type="submission" date="2015-12" db="EMBL/GenBank/DDBJ databases">
        <title>Dictyostelia acquired genes for synthesis and detection of signals that induce cell-type specialization by lateral gene transfer from prokaryotes.</title>
        <authorList>
            <person name="Gloeckner G."/>
            <person name="Schaap P."/>
        </authorList>
    </citation>
    <scope>NUCLEOTIDE SEQUENCE [LARGE SCALE GENOMIC DNA]</scope>
    <source>
        <strain evidence="10 11">TK</strain>
    </source>
</reference>
<evidence type="ECO:0000256" key="3">
    <source>
        <dbReference type="ARBA" id="ARBA00022448"/>
    </source>
</evidence>
<dbReference type="GO" id="GO:0045893">
    <property type="term" value="P:positive regulation of DNA-templated transcription"/>
    <property type="evidence" value="ECO:0007669"/>
    <property type="project" value="TreeGrafter"/>
</dbReference>
<dbReference type="FunCoup" id="A0A151Z6U5">
    <property type="interactions" value="429"/>
</dbReference>
<evidence type="ECO:0000256" key="2">
    <source>
        <dbReference type="ARBA" id="ARBA00005573"/>
    </source>
</evidence>
<evidence type="ECO:0000256" key="1">
    <source>
        <dbReference type="ARBA" id="ARBA00004567"/>
    </source>
</evidence>
<dbReference type="PANTHER" id="PTHR13373:SF21">
    <property type="entry name" value="NUCLEAR PORE COMPLEX PROTEIN NUP85"/>
    <property type="match status" value="1"/>
</dbReference>
<dbReference type="GO" id="GO:0006606">
    <property type="term" value="P:protein import into nucleus"/>
    <property type="evidence" value="ECO:0007669"/>
    <property type="project" value="TreeGrafter"/>
</dbReference>
<dbReference type="STRING" id="361077.A0A151Z6U5"/>
<proteinExistence type="inferred from homology"/>
<comment type="function">
    <text evidence="9">Functions as a component of the nuclear pore complex (NPC).</text>
</comment>
<gene>
    <name evidence="10" type="ORF">DLAC_09624</name>
</gene>
<evidence type="ECO:0000313" key="10">
    <source>
        <dbReference type="EMBL" id="KYQ89658.1"/>
    </source>
</evidence>
<comment type="subunit">
    <text evidence="9">Component of the nuclear pore complex (NPC).</text>
</comment>
<dbReference type="InParanoid" id="A0A151Z6U5"/>
<organism evidence="10 11">
    <name type="scientific">Tieghemostelium lacteum</name>
    <name type="common">Slime mold</name>
    <name type="synonym">Dictyostelium lacteum</name>
    <dbReference type="NCBI Taxonomy" id="361077"/>
    <lineage>
        <taxon>Eukaryota</taxon>
        <taxon>Amoebozoa</taxon>
        <taxon>Evosea</taxon>
        <taxon>Eumycetozoa</taxon>
        <taxon>Dictyostelia</taxon>
        <taxon>Dictyosteliales</taxon>
        <taxon>Raperosteliaceae</taxon>
        <taxon>Tieghemostelium</taxon>
    </lineage>
</organism>
<name>A0A151Z6U5_TIELA</name>
<keyword evidence="7 9" id="KW-0906">Nuclear pore complex</keyword>
<sequence>MKSNFINFKWSPNGELLTFESKRSNRNTQKNKNDHLKFNSEKAPILNQLTAYYNEMYSHFKSMQSAVEKAQSPDIRAQEIVTISNRYMSVMISIYAQMERSMKSAEYLDTEDQVSEYRYNNENDYLMALEKNRILEIFQGIKEQGNEQVIAFCGMADSFYSVICSEIMKQLGLRGVCVVRQMDTEQQQQQINQIQKIVEKNQCKYLVISKRDYQNRGDYIDRNNVTSGLPESQYIVATEVDSIYSEYQGATMDLKITLLIWRVAHLFYFSSSVTPLQLNDLLYFEKKELLDKHFDDVNNGELDQNYQHVCTLLVNGCVEEAIKLLSSVIRTPKHSSSIIRSQTPLTKGGKTPINAILDILQKMPIRMKHNSNQDYFISWTKWHQDSVENLSVFDSISTGMEKSLIDIIHILLGRENVIIKYCSGFMSLVISNVLYIEHTSSLNEIRQLFIKSFNQLNSNSIIDQILLSFANKDLSNTLELISQHIPLCVVTHLTDLFYHHPYIMKKHVGGDSELSEIRQYFIVDYAQELVDYSYGSLLELAVHYLKFVKNGSFYIDEFISRQPIIYEKSALKMLEYTQNEDVKLSIYRMLSLNDFKRHRYASSLSWLMMADDQPRITLLTNYLVKNELTSDLLDDLPSLLDKRPINQYQHSKDLIFLIKYKELVSLWKERNFEDYAKGLVGMLRDHQISKRFWLKMLLDIKPLLMSNDKLYFNTQDSLMIHAHLQEAISSHLFDEYSQGCTTQEIQELSLLLARNISKSLACGMVGTEVSSTSSSMTSTPPTFSQNGLSTNPFLKSIFKLK</sequence>
<dbReference type="OMA" id="CILIARE"/>
<keyword evidence="4 9" id="KW-0509">mRNA transport</keyword>
<keyword evidence="5 9" id="KW-0653">Protein transport</keyword>
<dbReference type="PANTHER" id="PTHR13373">
    <property type="entry name" value="FROUNT PROTEIN-RELATED"/>
    <property type="match status" value="1"/>
</dbReference>
<evidence type="ECO:0000256" key="7">
    <source>
        <dbReference type="ARBA" id="ARBA00023132"/>
    </source>
</evidence>
<dbReference type="InterPro" id="IPR011502">
    <property type="entry name" value="Nucleoporin_Nup85"/>
</dbReference>
<dbReference type="GO" id="GO:0031965">
    <property type="term" value="C:nuclear membrane"/>
    <property type="evidence" value="ECO:0007669"/>
    <property type="project" value="UniProtKB-UniRule"/>
</dbReference>
<dbReference type="Proteomes" id="UP000076078">
    <property type="component" value="Unassembled WGS sequence"/>
</dbReference>
<keyword evidence="8 9" id="KW-0539">Nucleus</keyword>
<dbReference type="GO" id="GO:0017056">
    <property type="term" value="F:structural constituent of nuclear pore"/>
    <property type="evidence" value="ECO:0007669"/>
    <property type="project" value="TreeGrafter"/>
</dbReference>
<comment type="similarity">
    <text evidence="2 9">Belongs to the nucleoporin Nup85 family.</text>
</comment>
<dbReference type="EMBL" id="LODT01000039">
    <property type="protein sequence ID" value="KYQ89658.1"/>
    <property type="molecule type" value="Genomic_DNA"/>
</dbReference>
<keyword evidence="11" id="KW-1185">Reference proteome</keyword>
<keyword evidence="3 9" id="KW-0813">Transport</keyword>
<dbReference type="AlphaFoldDB" id="A0A151Z6U5"/>
<evidence type="ECO:0000256" key="4">
    <source>
        <dbReference type="ARBA" id="ARBA00022816"/>
    </source>
</evidence>
<accession>A0A151Z6U5</accession>
<dbReference type="GO" id="GO:0031080">
    <property type="term" value="C:nuclear pore outer ring"/>
    <property type="evidence" value="ECO:0007669"/>
    <property type="project" value="TreeGrafter"/>
</dbReference>
<evidence type="ECO:0000256" key="5">
    <source>
        <dbReference type="ARBA" id="ARBA00022927"/>
    </source>
</evidence>
<protein>
    <recommendedName>
        <fullName evidence="9">Nuclear pore complex protein Nup85</fullName>
    </recommendedName>
</protein>
<evidence type="ECO:0000256" key="9">
    <source>
        <dbReference type="RuleBase" id="RU365073"/>
    </source>
</evidence>
<dbReference type="OrthoDB" id="17644at2759"/>
<keyword evidence="6 9" id="KW-0811">Translocation</keyword>
<evidence type="ECO:0000256" key="8">
    <source>
        <dbReference type="ARBA" id="ARBA00023242"/>
    </source>
</evidence>